<feature type="domain" description="Cyclin N-terminal" evidence="3">
    <location>
        <begin position="39"/>
        <end position="163"/>
    </location>
</feature>
<dbReference type="GO" id="GO:0006357">
    <property type="term" value="P:regulation of transcription by RNA polymerase II"/>
    <property type="evidence" value="ECO:0007669"/>
    <property type="project" value="InterPro"/>
</dbReference>
<dbReference type="InterPro" id="IPR043198">
    <property type="entry name" value="Cyclin/Ssn8"/>
</dbReference>
<proteinExistence type="predicted"/>
<evidence type="ECO:0000313" key="4">
    <source>
        <dbReference type="EMBL" id="KAK6359342.1"/>
    </source>
</evidence>
<dbReference type="InterPro" id="IPR048055">
    <property type="entry name" value="Cyclin-Q_first_cyclin_box"/>
</dbReference>
<dbReference type="AlphaFoldDB" id="A0AAV9VD10"/>
<accession>A0AAV9VD10</accession>
<evidence type="ECO:0000259" key="3">
    <source>
        <dbReference type="Pfam" id="PF00134"/>
    </source>
</evidence>
<dbReference type="InterPro" id="IPR006671">
    <property type="entry name" value="Cyclin_N"/>
</dbReference>
<evidence type="ECO:0000256" key="1">
    <source>
        <dbReference type="ARBA" id="ARBA00014912"/>
    </source>
</evidence>
<protein>
    <recommendedName>
        <fullName evidence="1">RNA polymerase II holoenzyme cyclin-like subunit</fullName>
    </recommendedName>
</protein>
<dbReference type="Gene3D" id="1.10.472.10">
    <property type="entry name" value="Cyclin-like"/>
    <property type="match status" value="1"/>
</dbReference>
<dbReference type="Proteomes" id="UP001375240">
    <property type="component" value="Unassembled WGS sequence"/>
</dbReference>
<dbReference type="InterPro" id="IPR036915">
    <property type="entry name" value="Cyclin-like_sf"/>
</dbReference>
<feature type="region of interest" description="Disordered" evidence="2">
    <location>
        <begin position="1"/>
        <end position="32"/>
    </location>
</feature>
<dbReference type="EMBL" id="JAVHNQ010000001">
    <property type="protein sequence ID" value="KAK6359342.1"/>
    <property type="molecule type" value="Genomic_DNA"/>
</dbReference>
<reference evidence="4 5" key="1">
    <citation type="submission" date="2019-10" db="EMBL/GenBank/DDBJ databases">
        <authorList>
            <person name="Palmer J.M."/>
        </authorList>
    </citation>
    <scope>NUCLEOTIDE SEQUENCE [LARGE SCALE GENOMIC DNA]</scope>
    <source>
        <strain evidence="4 5">TWF696</strain>
    </source>
</reference>
<gene>
    <name evidence="4" type="ORF">TWF696_000503</name>
</gene>
<dbReference type="GO" id="GO:0016538">
    <property type="term" value="F:cyclin-dependent protein serine/threonine kinase regulator activity"/>
    <property type="evidence" value="ECO:0007669"/>
    <property type="project" value="InterPro"/>
</dbReference>
<evidence type="ECO:0000313" key="5">
    <source>
        <dbReference type="Proteomes" id="UP001375240"/>
    </source>
</evidence>
<name>A0AAV9VD10_9PEZI</name>
<dbReference type="SUPFAM" id="SSF47954">
    <property type="entry name" value="Cyclin-like"/>
    <property type="match status" value="1"/>
</dbReference>
<dbReference type="CDD" id="cd20534">
    <property type="entry name" value="CYCLIN_CCNM_CCNQ_rpt1"/>
    <property type="match status" value="1"/>
</dbReference>
<feature type="compositionally biased region" description="Low complexity" evidence="2">
    <location>
        <begin position="17"/>
        <end position="28"/>
    </location>
</feature>
<feature type="compositionally biased region" description="Basic and acidic residues" evidence="2">
    <location>
        <begin position="1"/>
        <end position="15"/>
    </location>
</feature>
<comment type="caution">
    <text evidence="4">The sequence shown here is derived from an EMBL/GenBank/DDBJ whole genome shotgun (WGS) entry which is preliminary data.</text>
</comment>
<dbReference type="Pfam" id="PF00134">
    <property type="entry name" value="Cyclin_N"/>
    <property type="match status" value="1"/>
</dbReference>
<keyword evidence="5" id="KW-1185">Reference proteome</keyword>
<dbReference type="PANTHER" id="PTHR10026">
    <property type="entry name" value="CYCLIN"/>
    <property type="match status" value="1"/>
</dbReference>
<organism evidence="4 5">
    <name type="scientific">Orbilia brochopaga</name>
    <dbReference type="NCBI Taxonomy" id="3140254"/>
    <lineage>
        <taxon>Eukaryota</taxon>
        <taxon>Fungi</taxon>
        <taxon>Dikarya</taxon>
        <taxon>Ascomycota</taxon>
        <taxon>Pezizomycotina</taxon>
        <taxon>Orbiliomycetes</taxon>
        <taxon>Orbiliales</taxon>
        <taxon>Orbiliaceae</taxon>
        <taxon>Orbilia</taxon>
    </lineage>
</organism>
<sequence>MAHRNDRVRSRDGHGDSAGSSSTSSTPRRAPPHFVAKDAASFMALMGDMLRLRERSLAMAYLYMHRYAKFIHDSGSRTDSTPIRDFLDDHTLALTCLSLSTKATESPRRLRSLIVPAYALLHPPTTSTTTPPLRVPSHKYDTLRATIVTAELHLLRILKFELRLPLPHDYIPRILDSALSIIPGEDFAALSKERMAEDNIADVADTFLGRQCFGLATRCLQVYSIATYYDARTIACGCVGVVLDASGILPGEGMVRWVERVMGRDVEVEDYEDVVTEIAALYLGVDRLAGRQDDGKPSEVPNEDK</sequence>
<evidence type="ECO:0000256" key="2">
    <source>
        <dbReference type="SAM" id="MobiDB-lite"/>
    </source>
</evidence>